<evidence type="ECO:0000313" key="3">
    <source>
        <dbReference type="Proteomes" id="UP001139887"/>
    </source>
</evidence>
<comment type="caution">
    <text evidence="2">The sequence shown here is derived from an EMBL/GenBank/DDBJ whole genome shotgun (WGS) entry which is preliminary data.</text>
</comment>
<evidence type="ECO:0000313" key="2">
    <source>
        <dbReference type="EMBL" id="KAJ2845299.1"/>
    </source>
</evidence>
<dbReference type="EMBL" id="JANBUW010000837">
    <property type="protein sequence ID" value="KAJ2845299.1"/>
    <property type="molecule type" value="Genomic_DNA"/>
</dbReference>
<organism evidence="2 3">
    <name type="scientific">Coemansia brasiliensis</name>
    <dbReference type="NCBI Taxonomy" id="2650707"/>
    <lineage>
        <taxon>Eukaryota</taxon>
        <taxon>Fungi</taxon>
        <taxon>Fungi incertae sedis</taxon>
        <taxon>Zoopagomycota</taxon>
        <taxon>Kickxellomycotina</taxon>
        <taxon>Kickxellomycetes</taxon>
        <taxon>Kickxellales</taxon>
        <taxon>Kickxellaceae</taxon>
        <taxon>Coemansia</taxon>
    </lineage>
</organism>
<sequence>IYTAYSALLRYIAHSLESQSNGSIGLPKRVLLSAQADRKPSGCDESIRVDGSIISCSSTADTAALGRAGIRDIVIMSEAKWPQSEQNQAYKQLVRYSRLLYANQHNRRFAWGITMCGAVVRAVLLTHDFMFASASMSIKHAEGRAQFTEFIVALSYCDESQLGFDPTIKWCPTSELWTIECSDFNSHNGAVVKYYARDPVFVAERTFGRHTRGFEASLDPATVDRPDTFIKDAWPYTSRVLADKSRDELQIIRNIEALLKKRGESTEGCVTALHGGIVRFAVAGSSNMADDCADMIIDPVLAEADAAILAKDAMAEADEADECAKDEAYDAGESEEVGVRFRVHRRVAIQPLGRPLHTFDSPYALIIILADAMDAHARILSNCEYLHRDLSINNILGLVGEDGRVKGLLTDHDCTIKVGEARKLWPERTGTLPFMSICNLLGSPVDRTELDDWESLLYIICWLGIHGISKDDQQKYQAKMIAMRKKNPLYYIPLEKWEVGTFKQVAAAKQADLATAPEFKQKVLGYFKIGSGYDMLKALALALYRFLFSNPKLASVYHGVNELQSSEVTITEEQILMGEVSETIVDPFEKRSEKRKEIVESLLKAMEFYKQKAKHVLYKTDSL</sequence>
<dbReference type="Pfam" id="PF17667">
    <property type="entry name" value="Pkinase_fungal"/>
    <property type="match status" value="1"/>
</dbReference>
<dbReference type="PANTHER" id="PTHR38248:SF2">
    <property type="entry name" value="FUNK1 11"/>
    <property type="match status" value="1"/>
</dbReference>
<keyword evidence="3" id="KW-1185">Reference proteome</keyword>
<dbReference type="PANTHER" id="PTHR38248">
    <property type="entry name" value="FUNK1 6"/>
    <property type="match status" value="1"/>
</dbReference>
<feature type="domain" description="Fungal-type protein kinase" evidence="1">
    <location>
        <begin position="65"/>
        <end position="463"/>
    </location>
</feature>
<dbReference type="SUPFAM" id="SSF56112">
    <property type="entry name" value="Protein kinase-like (PK-like)"/>
    <property type="match status" value="1"/>
</dbReference>
<name>A0A9W8I7J5_9FUNG</name>
<dbReference type="InterPro" id="IPR011009">
    <property type="entry name" value="Kinase-like_dom_sf"/>
</dbReference>
<proteinExistence type="predicted"/>
<evidence type="ECO:0000259" key="1">
    <source>
        <dbReference type="Pfam" id="PF17667"/>
    </source>
</evidence>
<gene>
    <name evidence="2" type="ORF">IWW36_004838</name>
</gene>
<accession>A0A9W8I7J5</accession>
<feature type="non-terminal residue" evidence="2">
    <location>
        <position position="1"/>
    </location>
</feature>
<dbReference type="AlphaFoldDB" id="A0A9W8I7J5"/>
<dbReference type="InterPro" id="IPR040976">
    <property type="entry name" value="Pkinase_fungal"/>
</dbReference>
<protein>
    <recommendedName>
        <fullName evidence="1">Fungal-type protein kinase domain-containing protein</fullName>
    </recommendedName>
</protein>
<dbReference type="Proteomes" id="UP001139887">
    <property type="component" value="Unassembled WGS sequence"/>
</dbReference>
<dbReference type="OrthoDB" id="5584477at2759"/>
<reference evidence="2" key="1">
    <citation type="submission" date="2022-07" db="EMBL/GenBank/DDBJ databases">
        <title>Phylogenomic reconstructions and comparative analyses of Kickxellomycotina fungi.</title>
        <authorList>
            <person name="Reynolds N.K."/>
            <person name="Stajich J.E."/>
            <person name="Barry K."/>
            <person name="Grigoriev I.V."/>
            <person name="Crous P."/>
            <person name="Smith M.E."/>
        </authorList>
    </citation>
    <scope>NUCLEOTIDE SEQUENCE</scope>
    <source>
        <strain evidence="2">NRRL 1566</strain>
    </source>
</reference>
<dbReference type="Gene3D" id="1.10.510.10">
    <property type="entry name" value="Transferase(Phosphotransferase) domain 1"/>
    <property type="match status" value="1"/>
</dbReference>